<keyword evidence="1" id="KW-0472">Membrane</keyword>
<dbReference type="RefSeq" id="WP_152187941.1">
    <property type="nucleotide sequence ID" value="NZ_WFKJ01000003.1"/>
</dbReference>
<name>A0ABQ6VPN6_9BACT</name>
<evidence type="ECO:0000313" key="3">
    <source>
        <dbReference type="Proteomes" id="UP000461010"/>
    </source>
</evidence>
<comment type="caution">
    <text evidence="2">The sequence shown here is derived from an EMBL/GenBank/DDBJ whole genome shotgun (WGS) entry which is preliminary data.</text>
</comment>
<protein>
    <submittedName>
        <fullName evidence="2">Uncharacterized protein</fullName>
    </submittedName>
</protein>
<evidence type="ECO:0000256" key="1">
    <source>
        <dbReference type="SAM" id="Phobius"/>
    </source>
</evidence>
<proteinExistence type="predicted"/>
<accession>A0ABQ6VPN6</accession>
<reference evidence="2 3" key="1">
    <citation type="submission" date="2019-10" db="EMBL/GenBank/DDBJ databases">
        <title>Poseidonibacter ostreae sp. nov., isolated from the gut of the Ostrea denselamellosa.</title>
        <authorList>
            <person name="Choi A."/>
        </authorList>
    </citation>
    <scope>NUCLEOTIDE SEQUENCE [LARGE SCALE GENOMIC DNA]</scope>
    <source>
        <strain evidence="2 3">SJOD-M-5</strain>
    </source>
</reference>
<feature type="transmembrane region" description="Helical" evidence="1">
    <location>
        <begin position="6"/>
        <end position="22"/>
    </location>
</feature>
<keyword evidence="1" id="KW-0812">Transmembrane</keyword>
<keyword evidence="3" id="KW-1185">Reference proteome</keyword>
<feature type="transmembrane region" description="Helical" evidence="1">
    <location>
        <begin position="149"/>
        <end position="168"/>
    </location>
</feature>
<dbReference type="EMBL" id="WFKJ01000003">
    <property type="protein sequence ID" value="KAB7892671.1"/>
    <property type="molecule type" value="Genomic_DNA"/>
</dbReference>
<dbReference type="Proteomes" id="UP000461010">
    <property type="component" value="Unassembled WGS sequence"/>
</dbReference>
<sequence length="170" mass="20190">METSIVLAIIAGFISFIGLIIAKEQKISEFRQTWIDLLRGDISEFIQELHHFYLSYAIYKSKASNNKDFLENNLQITNQIRYLYYKIKLRLNPNDSDGLIEILDKTILMITSKDEILKNVNFENIVKELDDKSHELFKREWERVKKGEPWFMFAKLRIIAIFCAFIYLKV</sequence>
<organism evidence="2 3">
    <name type="scientific">Poseidonibacter ostreae</name>
    <dbReference type="NCBI Taxonomy" id="2654171"/>
    <lineage>
        <taxon>Bacteria</taxon>
        <taxon>Pseudomonadati</taxon>
        <taxon>Campylobacterota</taxon>
        <taxon>Epsilonproteobacteria</taxon>
        <taxon>Campylobacterales</taxon>
        <taxon>Arcobacteraceae</taxon>
        <taxon>Poseidonibacter</taxon>
    </lineage>
</organism>
<keyword evidence="1" id="KW-1133">Transmembrane helix</keyword>
<evidence type="ECO:0000313" key="2">
    <source>
        <dbReference type="EMBL" id="KAB7892671.1"/>
    </source>
</evidence>
<gene>
    <name evidence="2" type="ORF">GBG18_02095</name>
</gene>